<gene>
    <name evidence="1" type="ORF">L5515_008059</name>
</gene>
<keyword evidence="2" id="KW-1185">Reference proteome</keyword>
<dbReference type="AlphaFoldDB" id="A0AAE9F8X4"/>
<dbReference type="Proteomes" id="UP000829354">
    <property type="component" value="Chromosome V"/>
</dbReference>
<dbReference type="EMBL" id="CP092624">
    <property type="protein sequence ID" value="UMM35434.1"/>
    <property type="molecule type" value="Genomic_DNA"/>
</dbReference>
<accession>A0AAE9F8X4</accession>
<organism evidence="1 2">
    <name type="scientific">Caenorhabditis briggsae</name>
    <dbReference type="NCBI Taxonomy" id="6238"/>
    <lineage>
        <taxon>Eukaryota</taxon>
        <taxon>Metazoa</taxon>
        <taxon>Ecdysozoa</taxon>
        <taxon>Nematoda</taxon>
        <taxon>Chromadorea</taxon>
        <taxon>Rhabditida</taxon>
        <taxon>Rhabditina</taxon>
        <taxon>Rhabditomorpha</taxon>
        <taxon>Rhabditoidea</taxon>
        <taxon>Rhabditidae</taxon>
        <taxon>Peloderinae</taxon>
        <taxon>Caenorhabditis</taxon>
    </lineage>
</organism>
<evidence type="ECO:0000313" key="1">
    <source>
        <dbReference type="EMBL" id="UMM35434.1"/>
    </source>
</evidence>
<name>A0AAE9F8X4_CAEBR</name>
<evidence type="ECO:0000313" key="2">
    <source>
        <dbReference type="Proteomes" id="UP000829354"/>
    </source>
</evidence>
<sequence>MIQLDSLHSILFALYATQMPTSSSLFIQSSIYNRLKTCHIIGIRKSQRKILEPN</sequence>
<reference evidence="1 2" key="1">
    <citation type="submission" date="2022-04" db="EMBL/GenBank/DDBJ databases">
        <title>Chromosome-level reference genomes for two strains of Caenorhabditis briggsae: an improved platform for comparative genomics.</title>
        <authorList>
            <person name="Stevens L."/>
            <person name="Andersen E."/>
        </authorList>
    </citation>
    <scope>NUCLEOTIDE SEQUENCE [LARGE SCALE GENOMIC DNA]</scope>
    <source>
        <strain evidence="1">VX34</strain>
        <tissue evidence="1">Whole-organism</tissue>
    </source>
</reference>
<protein>
    <submittedName>
        <fullName evidence="1">Uncharacterized protein</fullName>
    </submittedName>
</protein>
<proteinExistence type="predicted"/>